<dbReference type="AlphaFoldDB" id="A0A0D0D4E9"/>
<reference evidence="2" key="2">
    <citation type="submission" date="2015-01" db="EMBL/GenBank/DDBJ databases">
        <title>Evolutionary Origins and Diversification of the Mycorrhizal Mutualists.</title>
        <authorList>
            <consortium name="DOE Joint Genome Institute"/>
            <consortium name="Mycorrhizal Genomics Consortium"/>
            <person name="Kohler A."/>
            <person name="Kuo A."/>
            <person name="Nagy L.G."/>
            <person name="Floudas D."/>
            <person name="Copeland A."/>
            <person name="Barry K.W."/>
            <person name="Cichocki N."/>
            <person name="Veneault-Fourrey C."/>
            <person name="LaButti K."/>
            <person name="Lindquist E.A."/>
            <person name="Lipzen A."/>
            <person name="Lundell T."/>
            <person name="Morin E."/>
            <person name="Murat C."/>
            <person name="Riley R."/>
            <person name="Ohm R."/>
            <person name="Sun H."/>
            <person name="Tunlid A."/>
            <person name="Henrissat B."/>
            <person name="Grigoriev I.V."/>
            <person name="Hibbett D.S."/>
            <person name="Martin F."/>
        </authorList>
    </citation>
    <scope>NUCLEOTIDE SEQUENCE [LARGE SCALE GENOMIC DNA]</scope>
    <source>
        <strain evidence="2">Ve08.2h10</strain>
    </source>
</reference>
<reference evidence="1 2" key="1">
    <citation type="submission" date="2014-04" db="EMBL/GenBank/DDBJ databases">
        <authorList>
            <consortium name="DOE Joint Genome Institute"/>
            <person name="Kuo A."/>
            <person name="Kohler A."/>
            <person name="Jargeat P."/>
            <person name="Nagy L.G."/>
            <person name="Floudas D."/>
            <person name="Copeland A."/>
            <person name="Barry K.W."/>
            <person name="Cichocki N."/>
            <person name="Veneault-Fourrey C."/>
            <person name="LaButti K."/>
            <person name="Lindquist E.A."/>
            <person name="Lipzen A."/>
            <person name="Lundell T."/>
            <person name="Morin E."/>
            <person name="Murat C."/>
            <person name="Sun H."/>
            <person name="Tunlid A."/>
            <person name="Henrissat B."/>
            <person name="Grigoriev I.V."/>
            <person name="Hibbett D.S."/>
            <person name="Martin F."/>
            <person name="Nordberg H.P."/>
            <person name="Cantor M.N."/>
            <person name="Hua S.X."/>
        </authorList>
    </citation>
    <scope>NUCLEOTIDE SEQUENCE [LARGE SCALE GENOMIC DNA]</scope>
    <source>
        <strain evidence="1 2">Ve08.2h10</strain>
    </source>
</reference>
<sequence length="88" mass="9678">MQDFSDMLLVGGHVTQKVCKDAINKTLKGCRCISEPKGHHQQLIGAIAGSKGCLTFIPRSNVDEVVSVTKVDLCIYLSPTWGIEEVRY</sequence>
<organism evidence="1 2">
    <name type="scientific">Paxillus rubicundulus Ve08.2h10</name>
    <dbReference type="NCBI Taxonomy" id="930991"/>
    <lineage>
        <taxon>Eukaryota</taxon>
        <taxon>Fungi</taxon>
        <taxon>Dikarya</taxon>
        <taxon>Basidiomycota</taxon>
        <taxon>Agaricomycotina</taxon>
        <taxon>Agaricomycetes</taxon>
        <taxon>Agaricomycetidae</taxon>
        <taxon>Boletales</taxon>
        <taxon>Paxilineae</taxon>
        <taxon>Paxillaceae</taxon>
        <taxon>Paxillus</taxon>
    </lineage>
</organism>
<name>A0A0D0D4E9_9AGAM</name>
<proteinExistence type="predicted"/>
<dbReference type="InParanoid" id="A0A0D0D4E9"/>
<accession>A0A0D0D4E9</accession>
<dbReference type="EMBL" id="KN825392">
    <property type="protein sequence ID" value="KIK91392.1"/>
    <property type="molecule type" value="Genomic_DNA"/>
</dbReference>
<dbReference type="Proteomes" id="UP000054538">
    <property type="component" value="Unassembled WGS sequence"/>
</dbReference>
<gene>
    <name evidence="1" type="ORF">PAXRUDRAFT_149599</name>
</gene>
<dbReference type="HOGENOM" id="CLU_143913_0_1_1"/>
<keyword evidence="2" id="KW-1185">Reference proteome</keyword>
<evidence type="ECO:0000313" key="2">
    <source>
        <dbReference type="Proteomes" id="UP000054538"/>
    </source>
</evidence>
<protein>
    <submittedName>
        <fullName evidence="1">Uncharacterized protein</fullName>
    </submittedName>
</protein>
<dbReference type="OrthoDB" id="3046524at2759"/>
<evidence type="ECO:0000313" key="1">
    <source>
        <dbReference type="EMBL" id="KIK91392.1"/>
    </source>
</evidence>